<name>A0A0E9S072_ANGAN</name>
<accession>A0A0E9S072</accession>
<dbReference type="EMBL" id="GBXM01074664">
    <property type="protein sequence ID" value="JAH33913.1"/>
    <property type="molecule type" value="Transcribed_RNA"/>
</dbReference>
<reference evidence="2" key="1">
    <citation type="submission" date="2014-11" db="EMBL/GenBank/DDBJ databases">
        <authorList>
            <person name="Amaro Gonzalez C."/>
        </authorList>
    </citation>
    <scope>NUCLEOTIDE SEQUENCE</scope>
</reference>
<dbReference type="AlphaFoldDB" id="A0A0E9S072"/>
<reference evidence="2" key="2">
    <citation type="journal article" date="2015" name="Fish Shellfish Immunol.">
        <title>Early steps in the European eel (Anguilla anguilla)-Vibrio vulnificus interaction in the gills: Role of the RtxA13 toxin.</title>
        <authorList>
            <person name="Callol A."/>
            <person name="Pajuelo D."/>
            <person name="Ebbesson L."/>
            <person name="Teles M."/>
            <person name="MacKenzie S."/>
            <person name="Amaro C."/>
        </authorList>
    </citation>
    <scope>NUCLEOTIDE SEQUENCE</scope>
</reference>
<organism evidence="2">
    <name type="scientific">Anguilla anguilla</name>
    <name type="common">European freshwater eel</name>
    <name type="synonym">Muraena anguilla</name>
    <dbReference type="NCBI Taxonomy" id="7936"/>
    <lineage>
        <taxon>Eukaryota</taxon>
        <taxon>Metazoa</taxon>
        <taxon>Chordata</taxon>
        <taxon>Craniata</taxon>
        <taxon>Vertebrata</taxon>
        <taxon>Euteleostomi</taxon>
        <taxon>Actinopterygii</taxon>
        <taxon>Neopterygii</taxon>
        <taxon>Teleostei</taxon>
        <taxon>Anguilliformes</taxon>
        <taxon>Anguillidae</taxon>
        <taxon>Anguilla</taxon>
    </lineage>
</organism>
<proteinExistence type="predicted"/>
<protein>
    <submittedName>
        <fullName evidence="2">Uncharacterized protein</fullName>
    </submittedName>
</protein>
<sequence>MSHHSITPSHHLSIPQSLHSSITQPSTPLSSFITPTLLLPPGFCKGTNKNSSVTPGAYNCNTRVQQQGAIYTVT</sequence>
<evidence type="ECO:0000313" key="2">
    <source>
        <dbReference type="EMBL" id="JAH33913.1"/>
    </source>
</evidence>
<feature type="region of interest" description="Disordered" evidence="1">
    <location>
        <begin position="1"/>
        <end position="27"/>
    </location>
</feature>
<evidence type="ECO:0000256" key="1">
    <source>
        <dbReference type="SAM" id="MobiDB-lite"/>
    </source>
</evidence>